<feature type="region of interest" description="Disordered" evidence="1">
    <location>
        <begin position="252"/>
        <end position="276"/>
    </location>
</feature>
<protein>
    <recommendedName>
        <fullName evidence="4">Replication factor A C-terminal domain-containing protein</fullName>
    </recommendedName>
</protein>
<accession>A0A444ZKN5</accession>
<evidence type="ECO:0000256" key="1">
    <source>
        <dbReference type="SAM" id="MobiDB-lite"/>
    </source>
</evidence>
<evidence type="ECO:0000313" key="3">
    <source>
        <dbReference type="Proteomes" id="UP000289738"/>
    </source>
</evidence>
<evidence type="ECO:0008006" key="4">
    <source>
        <dbReference type="Google" id="ProtNLM"/>
    </source>
</evidence>
<dbReference type="EMBL" id="SDMP01000014">
    <property type="protein sequence ID" value="RYR14731.1"/>
    <property type="molecule type" value="Genomic_DNA"/>
</dbReference>
<name>A0A444ZKN5_ARAHY</name>
<dbReference type="Proteomes" id="UP000289738">
    <property type="component" value="Chromosome B04"/>
</dbReference>
<dbReference type="SUPFAM" id="SSF50249">
    <property type="entry name" value="Nucleic acid-binding proteins"/>
    <property type="match status" value="1"/>
</dbReference>
<gene>
    <name evidence="2" type="ORF">Ahy_B04g071419</name>
</gene>
<dbReference type="Gene3D" id="2.40.50.140">
    <property type="entry name" value="Nucleic acid-binding proteins"/>
    <property type="match status" value="1"/>
</dbReference>
<reference evidence="2 3" key="1">
    <citation type="submission" date="2019-01" db="EMBL/GenBank/DDBJ databases">
        <title>Sequencing of cultivated peanut Arachis hypogaea provides insights into genome evolution and oil improvement.</title>
        <authorList>
            <person name="Chen X."/>
        </authorList>
    </citation>
    <scope>NUCLEOTIDE SEQUENCE [LARGE SCALE GENOMIC DNA]</scope>
    <source>
        <strain evidence="3">cv. Fuhuasheng</strain>
        <tissue evidence="2">Leaves</tissue>
    </source>
</reference>
<feature type="compositionally biased region" description="Basic and acidic residues" evidence="1">
    <location>
        <begin position="266"/>
        <end position="276"/>
    </location>
</feature>
<sequence>MPLTNTSKEKVDHVADINTTKLSWNLVVGVVRLYEIPSSWNPSDVCNIELVLQDEMDDGEPLILVAQLFKANQDLNEINVQNSLYASRMFLNPNFPDVVAFKNQYQLIVVITDGTGCINIMLWNEAVKMILGKTANDIRDLMRHVNGNAYMKTFEPIIDRKFLFKLSISHKNLTSVDQAYNAIKISDDKCVEQAFSNVVPASENHDLNSNGKGAAIVSLSKDSRIESIFENGLDTSAKCVIADSAPRLGVSGLMSPEGQGSSNKTFKHDSIKRKIE</sequence>
<keyword evidence="3" id="KW-1185">Reference proteome</keyword>
<dbReference type="InterPro" id="IPR012340">
    <property type="entry name" value="NA-bd_OB-fold"/>
</dbReference>
<organism evidence="2 3">
    <name type="scientific">Arachis hypogaea</name>
    <name type="common">Peanut</name>
    <dbReference type="NCBI Taxonomy" id="3818"/>
    <lineage>
        <taxon>Eukaryota</taxon>
        <taxon>Viridiplantae</taxon>
        <taxon>Streptophyta</taxon>
        <taxon>Embryophyta</taxon>
        <taxon>Tracheophyta</taxon>
        <taxon>Spermatophyta</taxon>
        <taxon>Magnoliopsida</taxon>
        <taxon>eudicotyledons</taxon>
        <taxon>Gunneridae</taxon>
        <taxon>Pentapetalae</taxon>
        <taxon>rosids</taxon>
        <taxon>fabids</taxon>
        <taxon>Fabales</taxon>
        <taxon>Fabaceae</taxon>
        <taxon>Papilionoideae</taxon>
        <taxon>50 kb inversion clade</taxon>
        <taxon>dalbergioids sensu lato</taxon>
        <taxon>Dalbergieae</taxon>
        <taxon>Pterocarpus clade</taxon>
        <taxon>Arachis</taxon>
    </lineage>
</organism>
<dbReference type="AlphaFoldDB" id="A0A444ZKN5"/>
<proteinExistence type="predicted"/>
<evidence type="ECO:0000313" key="2">
    <source>
        <dbReference type="EMBL" id="RYR14731.1"/>
    </source>
</evidence>
<comment type="caution">
    <text evidence="2">The sequence shown here is derived from an EMBL/GenBank/DDBJ whole genome shotgun (WGS) entry which is preliminary data.</text>
</comment>